<evidence type="ECO:0000256" key="3">
    <source>
        <dbReference type="ARBA" id="ARBA00022448"/>
    </source>
</evidence>
<dbReference type="PANTHER" id="PTHR34979:SF1">
    <property type="entry name" value="INNER MEMBRANE PROTEIN YGAZ"/>
    <property type="match status" value="1"/>
</dbReference>
<protein>
    <submittedName>
        <fullName evidence="9">Predicted branched-chain amino acid permease (Azaleucine resistance)</fullName>
    </submittedName>
</protein>
<sequence>MPVCIGYLAVSFTLGIVARKAGISPVPATIMSLTNLTSAGEFAAISLIAGGAAYIELALTQLIINLRYMLMSCALSQKVDPNLPLRHRLLIGVGITDEIFGLAITRQDLLSPSYFYGIMAVAVPGWTLGTAFGAYLGGLLPTSVLTALSVALYGMFISIIIPAAKENKIILGLEIISMGASYAFSVIPGLKSLSEGLRITILTAAIAGIAAVMFPRKEEPEDA</sequence>
<keyword evidence="3" id="KW-0813">Transport</keyword>
<evidence type="ECO:0000256" key="2">
    <source>
        <dbReference type="ARBA" id="ARBA00010735"/>
    </source>
</evidence>
<gene>
    <name evidence="9" type="ORF">SAMN02910417_01359</name>
</gene>
<reference evidence="9 10" key="1">
    <citation type="submission" date="2016-10" db="EMBL/GenBank/DDBJ databases">
        <authorList>
            <person name="de Groot N.N."/>
        </authorList>
    </citation>
    <scope>NUCLEOTIDE SEQUENCE [LARGE SCALE GENOMIC DNA]</scope>
    <source>
        <strain evidence="9 10">DSM 3217</strain>
    </source>
</reference>
<keyword evidence="4" id="KW-1003">Cell membrane</keyword>
<dbReference type="GO" id="GO:1903785">
    <property type="term" value="P:L-valine transmembrane transport"/>
    <property type="evidence" value="ECO:0007669"/>
    <property type="project" value="TreeGrafter"/>
</dbReference>
<comment type="subcellular location">
    <subcellularLocation>
        <location evidence="1">Cell membrane</location>
        <topology evidence="1">Multi-pass membrane protein</topology>
    </subcellularLocation>
</comment>
<evidence type="ECO:0000256" key="4">
    <source>
        <dbReference type="ARBA" id="ARBA00022475"/>
    </source>
</evidence>
<evidence type="ECO:0000313" key="10">
    <source>
        <dbReference type="Proteomes" id="UP000199228"/>
    </source>
</evidence>
<feature type="transmembrane region" description="Helical" evidence="8">
    <location>
        <begin position="169"/>
        <end position="190"/>
    </location>
</feature>
<keyword evidence="7 8" id="KW-0472">Membrane</keyword>
<comment type="similarity">
    <text evidence="2">Belongs to the AzlC family.</text>
</comment>
<dbReference type="Proteomes" id="UP000199228">
    <property type="component" value="Unassembled WGS sequence"/>
</dbReference>
<dbReference type="EMBL" id="FMXR01000009">
    <property type="protein sequence ID" value="SDB18309.1"/>
    <property type="molecule type" value="Genomic_DNA"/>
</dbReference>
<keyword evidence="10" id="KW-1185">Reference proteome</keyword>
<keyword evidence="5 8" id="KW-0812">Transmembrane</keyword>
<dbReference type="Pfam" id="PF03591">
    <property type="entry name" value="AzlC"/>
    <property type="match status" value="1"/>
</dbReference>
<feature type="transmembrane region" description="Helical" evidence="8">
    <location>
        <begin position="142"/>
        <end position="162"/>
    </location>
</feature>
<proteinExistence type="inferred from homology"/>
<dbReference type="AlphaFoldDB" id="A0A1G6BCQ2"/>
<name>A0A1G6BCQ2_EUBOX</name>
<keyword evidence="6 8" id="KW-1133">Transmembrane helix</keyword>
<dbReference type="STRING" id="1732.SAMN02910417_01359"/>
<evidence type="ECO:0000256" key="7">
    <source>
        <dbReference type="ARBA" id="ARBA00023136"/>
    </source>
</evidence>
<evidence type="ECO:0000256" key="1">
    <source>
        <dbReference type="ARBA" id="ARBA00004651"/>
    </source>
</evidence>
<feature type="transmembrane region" description="Helical" evidence="8">
    <location>
        <begin position="114"/>
        <end position="136"/>
    </location>
</feature>
<dbReference type="PANTHER" id="PTHR34979">
    <property type="entry name" value="INNER MEMBRANE PROTEIN YGAZ"/>
    <property type="match status" value="1"/>
</dbReference>
<dbReference type="GO" id="GO:0005886">
    <property type="term" value="C:plasma membrane"/>
    <property type="evidence" value="ECO:0007669"/>
    <property type="project" value="UniProtKB-SubCell"/>
</dbReference>
<evidence type="ECO:0000256" key="5">
    <source>
        <dbReference type="ARBA" id="ARBA00022692"/>
    </source>
</evidence>
<evidence type="ECO:0000256" key="8">
    <source>
        <dbReference type="SAM" id="Phobius"/>
    </source>
</evidence>
<organism evidence="9 10">
    <name type="scientific">Eubacterium oxidoreducens</name>
    <dbReference type="NCBI Taxonomy" id="1732"/>
    <lineage>
        <taxon>Bacteria</taxon>
        <taxon>Bacillati</taxon>
        <taxon>Bacillota</taxon>
        <taxon>Clostridia</taxon>
        <taxon>Eubacteriales</taxon>
        <taxon>Eubacteriaceae</taxon>
        <taxon>Eubacterium</taxon>
    </lineage>
</organism>
<feature type="transmembrane region" description="Helical" evidence="8">
    <location>
        <begin position="42"/>
        <end position="64"/>
    </location>
</feature>
<accession>A0A1G6BCQ2</accession>
<evidence type="ECO:0000313" key="9">
    <source>
        <dbReference type="EMBL" id="SDB18309.1"/>
    </source>
</evidence>
<feature type="transmembrane region" description="Helical" evidence="8">
    <location>
        <begin position="196"/>
        <end position="214"/>
    </location>
</feature>
<dbReference type="InterPro" id="IPR011606">
    <property type="entry name" value="Brnchd-chn_aa_trnsp_permease"/>
</dbReference>
<evidence type="ECO:0000256" key="6">
    <source>
        <dbReference type="ARBA" id="ARBA00022989"/>
    </source>
</evidence>